<keyword evidence="4" id="KW-1185">Reference proteome</keyword>
<dbReference type="KEGG" id="pacr:FXN63_00155"/>
<dbReference type="Pfam" id="PF16036">
    <property type="entry name" value="Chalcone_3"/>
    <property type="match status" value="1"/>
</dbReference>
<evidence type="ECO:0000259" key="2">
    <source>
        <dbReference type="Pfam" id="PF16036"/>
    </source>
</evidence>
<dbReference type="OrthoDB" id="8527419at2"/>
<name>A0A5C0AS75_9BURK</name>
<organism evidence="3 4">
    <name type="scientific">Pigmentiphaga aceris</name>
    <dbReference type="NCBI Taxonomy" id="1940612"/>
    <lineage>
        <taxon>Bacteria</taxon>
        <taxon>Pseudomonadati</taxon>
        <taxon>Pseudomonadota</taxon>
        <taxon>Betaproteobacteria</taxon>
        <taxon>Burkholderiales</taxon>
        <taxon>Alcaligenaceae</taxon>
        <taxon>Pigmentiphaga</taxon>
    </lineage>
</organism>
<feature type="signal peptide" evidence="1">
    <location>
        <begin position="1"/>
        <end position="34"/>
    </location>
</feature>
<dbReference type="InterPro" id="IPR016087">
    <property type="entry name" value="Chalcone_isomerase"/>
</dbReference>
<dbReference type="PROSITE" id="PS51257">
    <property type="entry name" value="PROKAR_LIPOPROTEIN"/>
    <property type="match status" value="1"/>
</dbReference>
<feature type="domain" description="Chalcone isomerase" evidence="2">
    <location>
        <begin position="59"/>
        <end position="184"/>
    </location>
</feature>
<proteinExistence type="predicted"/>
<sequence length="187" mass="21265">MTARAPVYRHKAWWHVCAALLLAALACIGPRAMAASWHDEVPNAQMIGQGDMRWLGFNLYTAQLWSAEPQVDTRKPFALVLNYHRRISREQLVDASIKEMQRIGDISVDDQRLARWRGYMMQAFRDVGDGDQLIGVYLPGTGGRFYQRDALLATIDDAEFARAFFDIWLSPQAREPDLRRQLLGGAS</sequence>
<gene>
    <name evidence="3" type="ORF">FXN63_00155</name>
</gene>
<protein>
    <recommendedName>
        <fullName evidence="2">Chalcone isomerase domain-containing protein</fullName>
    </recommendedName>
</protein>
<keyword evidence="1" id="KW-0732">Signal</keyword>
<dbReference type="Proteomes" id="UP000325161">
    <property type="component" value="Chromosome"/>
</dbReference>
<feature type="chain" id="PRO_5022686938" description="Chalcone isomerase domain-containing protein" evidence="1">
    <location>
        <begin position="35"/>
        <end position="187"/>
    </location>
</feature>
<evidence type="ECO:0000256" key="1">
    <source>
        <dbReference type="SAM" id="SignalP"/>
    </source>
</evidence>
<evidence type="ECO:0000313" key="4">
    <source>
        <dbReference type="Proteomes" id="UP000325161"/>
    </source>
</evidence>
<evidence type="ECO:0000313" key="3">
    <source>
        <dbReference type="EMBL" id="QEI04424.1"/>
    </source>
</evidence>
<dbReference type="EMBL" id="CP043046">
    <property type="protein sequence ID" value="QEI04424.1"/>
    <property type="molecule type" value="Genomic_DNA"/>
</dbReference>
<reference evidence="3 4" key="1">
    <citation type="submission" date="2019-08" db="EMBL/GenBank/DDBJ databases">
        <title>Amphibian skin-associated Pigmentiphaga: genome sequence and occurrence across geography and hosts.</title>
        <authorList>
            <person name="Bletz M.C."/>
            <person name="Bunk B."/>
            <person name="Sproeer C."/>
            <person name="Biwer P."/>
            <person name="Reiter S."/>
            <person name="Rabemananjara F.C.E."/>
            <person name="Schulz S."/>
            <person name="Overmann J."/>
            <person name="Vences M."/>
        </authorList>
    </citation>
    <scope>NUCLEOTIDE SEQUENCE [LARGE SCALE GENOMIC DNA]</scope>
    <source>
        <strain evidence="3 4">Mada1488</strain>
    </source>
</reference>
<accession>A0A5C0AS75</accession>
<dbReference type="RefSeq" id="WP_148811708.1">
    <property type="nucleotide sequence ID" value="NZ_CP043046.1"/>
</dbReference>
<dbReference type="AlphaFoldDB" id="A0A5C0AS75"/>